<dbReference type="EMBL" id="CP050831">
    <property type="protein sequence ID" value="QIU93523.1"/>
    <property type="molecule type" value="Genomic_DNA"/>
</dbReference>
<proteinExistence type="predicted"/>
<dbReference type="RefSeq" id="WP_167960748.1">
    <property type="nucleotide sequence ID" value="NZ_CP050831.1"/>
</dbReference>
<dbReference type="AlphaFoldDB" id="A0A6H0KK16"/>
<accession>A0A6H0KK16</accession>
<dbReference type="KEGG" id="bfc:BacF7301_04870"/>
<name>A0A6H0KK16_9BACE</name>
<reference evidence="1 2" key="1">
    <citation type="submission" date="2020-03" db="EMBL/GenBank/DDBJ databases">
        <title>Genomic analysis of Bacteroides faecium CBA7301.</title>
        <authorList>
            <person name="Kim J."/>
            <person name="Roh S.W."/>
        </authorList>
    </citation>
    <scope>NUCLEOTIDE SEQUENCE [LARGE SCALE GENOMIC DNA]</scope>
    <source>
        <strain evidence="1 2">CBA7301</strain>
    </source>
</reference>
<evidence type="ECO:0000313" key="2">
    <source>
        <dbReference type="Proteomes" id="UP000501780"/>
    </source>
</evidence>
<sequence length="61" mass="7021">MWQIISRLQLLDGSSGKFGTPGYIERINISRNQYNNNKLKEKFDDCKGGGTYIKAYPPFFT</sequence>
<dbReference type="Proteomes" id="UP000501780">
    <property type="component" value="Chromosome"/>
</dbReference>
<keyword evidence="2" id="KW-1185">Reference proteome</keyword>
<organism evidence="1 2">
    <name type="scientific">Bacteroides faecium</name>
    <dbReference type="NCBI Taxonomy" id="2715212"/>
    <lineage>
        <taxon>Bacteria</taxon>
        <taxon>Pseudomonadati</taxon>
        <taxon>Bacteroidota</taxon>
        <taxon>Bacteroidia</taxon>
        <taxon>Bacteroidales</taxon>
        <taxon>Bacteroidaceae</taxon>
        <taxon>Bacteroides</taxon>
    </lineage>
</organism>
<gene>
    <name evidence="1" type="ORF">BacF7301_04870</name>
</gene>
<protein>
    <submittedName>
        <fullName evidence="1">Uncharacterized protein</fullName>
    </submittedName>
</protein>
<evidence type="ECO:0000313" key="1">
    <source>
        <dbReference type="EMBL" id="QIU93523.1"/>
    </source>
</evidence>